<feature type="region of interest" description="Disordered" evidence="4">
    <location>
        <begin position="1"/>
        <end position="24"/>
    </location>
</feature>
<dbReference type="Proteomes" id="UP001190700">
    <property type="component" value="Unassembled WGS sequence"/>
</dbReference>
<dbReference type="Gene3D" id="3.20.20.80">
    <property type="entry name" value="Glycosidases"/>
    <property type="match status" value="1"/>
</dbReference>
<evidence type="ECO:0000256" key="4">
    <source>
        <dbReference type="SAM" id="MobiDB-lite"/>
    </source>
</evidence>
<organism evidence="7 8">
    <name type="scientific">Cymbomonas tetramitiformis</name>
    <dbReference type="NCBI Taxonomy" id="36881"/>
    <lineage>
        <taxon>Eukaryota</taxon>
        <taxon>Viridiplantae</taxon>
        <taxon>Chlorophyta</taxon>
        <taxon>Pyramimonadophyceae</taxon>
        <taxon>Pyramimonadales</taxon>
        <taxon>Pyramimonadaceae</taxon>
        <taxon>Cymbomonas</taxon>
    </lineage>
</organism>
<proteinExistence type="inferred from homology"/>
<name>A0AAE0BKP5_9CHLO</name>
<evidence type="ECO:0000313" key="7">
    <source>
        <dbReference type="EMBL" id="KAK3237765.1"/>
    </source>
</evidence>
<dbReference type="Pfam" id="PF02055">
    <property type="entry name" value="Glyco_hydro_30"/>
    <property type="match status" value="1"/>
</dbReference>
<evidence type="ECO:0000256" key="3">
    <source>
        <dbReference type="ARBA" id="ARBA00022801"/>
    </source>
</evidence>
<dbReference type="GO" id="GO:0004348">
    <property type="term" value="F:glucosylceramidase activity"/>
    <property type="evidence" value="ECO:0007669"/>
    <property type="project" value="InterPro"/>
</dbReference>
<comment type="similarity">
    <text evidence="1">Belongs to the glycosyl hydrolase 30 family.</text>
</comment>
<dbReference type="GO" id="GO:0016020">
    <property type="term" value="C:membrane"/>
    <property type="evidence" value="ECO:0007669"/>
    <property type="project" value="GOC"/>
</dbReference>
<comment type="caution">
    <text evidence="7">The sequence shown here is derived from an EMBL/GenBank/DDBJ whole genome shotgun (WGS) entry which is preliminary data.</text>
</comment>
<dbReference type="EMBL" id="LGRX02034454">
    <property type="protein sequence ID" value="KAK3237765.1"/>
    <property type="molecule type" value="Genomic_DNA"/>
</dbReference>
<reference evidence="7 8" key="1">
    <citation type="journal article" date="2015" name="Genome Biol. Evol.">
        <title>Comparative Genomics of a Bacterivorous Green Alga Reveals Evolutionary Causalities and Consequences of Phago-Mixotrophic Mode of Nutrition.</title>
        <authorList>
            <person name="Burns J.A."/>
            <person name="Paasch A."/>
            <person name="Narechania A."/>
            <person name="Kim E."/>
        </authorList>
    </citation>
    <scope>NUCLEOTIDE SEQUENCE [LARGE SCALE GENOMIC DNA]</scope>
    <source>
        <strain evidence="7 8">PLY_AMNH</strain>
    </source>
</reference>
<feature type="transmembrane region" description="Helical" evidence="5">
    <location>
        <begin position="533"/>
        <end position="557"/>
    </location>
</feature>
<feature type="compositionally biased region" description="Polar residues" evidence="4">
    <location>
        <begin position="84"/>
        <end position="94"/>
    </location>
</feature>
<dbReference type="SUPFAM" id="SSF51445">
    <property type="entry name" value="(Trans)glycosidases"/>
    <property type="match status" value="1"/>
</dbReference>
<dbReference type="GO" id="GO:0006680">
    <property type="term" value="P:glucosylceramide catabolic process"/>
    <property type="evidence" value="ECO:0007669"/>
    <property type="project" value="TreeGrafter"/>
</dbReference>
<keyword evidence="8" id="KW-1185">Reference proteome</keyword>
<feature type="region of interest" description="Disordered" evidence="4">
    <location>
        <begin position="42"/>
        <end position="94"/>
    </location>
</feature>
<feature type="domain" description="Glycosyl hydrolase family 30 TIM-barrel" evidence="6">
    <location>
        <begin position="103"/>
        <end position="445"/>
    </location>
</feature>
<dbReference type="Gene3D" id="2.60.40.1180">
    <property type="entry name" value="Golgi alpha-mannosidase II"/>
    <property type="match status" value="1"/>
</dbReference>
<accession>A0AAE0BKP5</accession>
<keyword evidence="3" id="KW-0378">Hydrolase</keyword>
<keyword evidence="5" id="KW-1133">Transmembrane helix</keyword>
<keyword evidence="5" id="KW-0812">Transmembrane</keyword>
<protein>
    <recommendedName>
        <fullName evidence="6">Glycosyl hydrolase family 30 TIM-barrel domain-containing protein</fullName>
    </recommendedName>
</protein>
<keyword evidence="5" id="KW-0472">Membrane</keyword>
<dbReference type="InterPro" id="IPR017853">
    <property type="entry name" value="GH"/>
</dbReference>
<dbReference type="AlphaFoldDB" id="A0AAE0BKP5"/>
<sequence>MSDDPNGRGSQKQERARTGECHGREGSILQLSSWSFRAGTLETANDEALDTRVPAKRPPRRFGRPGAVVADCNRSKRPSETEGQDPTNTTTLNVDESVTHQPIDGYGAALSEAAAVNFLNLKERDESAYWKLLRSLYGCSGDTPGCFAMLRLPISASDFASSFHTYDDIPNDWQLKHVRILPDLKLKVLKDIFQIRPDLKVHACPWTAPAWLKTSANHTNAFYWGELDPSERAYETYAKYLAKVALLYNQSGAPFYTLSMQNEPLNEPNSYTVMRMSPADQARFAAHLGPALEAQGLGHVKILVFDHNWDMAFYPLQVYSNASEVYNSMDFIAGSAWHCYGGPVEAQSEVFEKYPNKEIHFTECSGTGASNFHSNIDWHTKNLYVGAIRHWARSVLHWNLALDENFGPHLGGCEDCRGVVTIPSNSSHIIYNEEYYGLAHFSMFLRSGAVRTGNSWDHKEGTCMHGTAFRNVDGSLQVVIVNACDKPQSVATNLIQRNQYLRTETLPIGISTMYFPPEAQEVPTDTLSWNKPWVYIVILWAAITIAAWAYVLAWYAYGMVNHPYAPLDEAEIQLEALVDDGIEMEELPGEELHSAELKAEGPSMTSDGSSGEVSIDLGRVATSEVHTEIKADASRTDMEHLHRCSRELHHAADGLFLLVRFIILFEFPLHGLELQHGL</sequence>
<dbReference type="PANTHER" id="PTHR11069">
    <property type="entry name" value="GLUCOSYLCERAMIDASE"/>
    <property type="match status" value="1"/>
</dbReference>
<evidence type="ECO:0000256" key="2">
    <source>
        <dbReference type="ARBA" id="ARBA00022729"/>
    </source>
</evidence>
<feature type="compositionally biased region" description="Basic and acidic residues" evidence="4">
    <location>
        <begin position="11"/>
        <end position="24"/>
    </location>
</feature>
<keyword evidence="2" id="KW-0732">Signal</keyword>
<dbReference type="InterPro" id="IPR033453">
    <property type="entry name" value="Glyco_hydro_30_TIM-barrel"/>
</dbReference>
<gene>
    <name evidence="7" type="ORF">CYMTET_52182</name>
</gene>
<evidence type="ECO:0000256" key="1">
    <source>
        <dbReference type="ARBA" id="ARBA00005382"/>
    </source>
</evidence>
<dbReference type="InterPro" id="IPR001139">
    <property type="entry name" value="Glyco_hydro_30"/>
</dbReference>
<evidence type="ECO:0000256" key="5">
    <source>
        <dbReference type="SAM" id="Phobius"/>
    </source>
</evidence>
<dbReference type="InterPro" id="IPR013780">
    <property type="entry name" value="Glyco_hydro_b"/>
</dbReference>
<evidence type="ECO:0000259" key="6">
    <source>
        <dbReference type="Pfam" id="PF02055"/>
    </source>
</evidence>
<evidence type="ECO:0000313" key="8">
    <source>
        <dbReference type="Proteomes" id="UP001190700"/>
    </source>
</evidence>
<feature type="compositionally biased region" description="Basic residues" evidence="4">
    <location>
        <begin position="54"/>
        <end position="63"/>
    </location>
</feature>
<dbReference type="PANTHER" id="PTHR11069:SF23">
    <property type="entry name" value="LYSOSOMAL ACID GLUCOSYLCERAMIDASE"/>
    <property type="match status" value="1"/>
</dbReference>